<dbReference type="EMBL" id="LLXL01001359">
    <property type="protein sequence ID" value="PKK64900.1"/>
    <property type="molecule type" value="Genomic_DNA"/>
</dbReference>
<gene>
    <name evidence="1" type="ORF">RhiirC2_786879</name>
</gene>
<name>A0A2N1MTF7_9GLOM</name>
<organism evidence="1 2">
    <name type="scientific">Rhizophagus irregularis</name>
    <dbReference type="NCBI Taxonomy" id="588596"/>
    <lineage>
        <taxon>Eukaryota</taxon>
        <taxon>Fungi</taxon>
        <taxon>Fungi incertae sedis</taxon>
        <taxon>Mucoromycota</taxon>
        <taxon>Glomeromycotina</taxon>
        <taxon>Glomeromycetes</taxon>
        <taxon>Glomerales</taxon>
        <taxon>Glomeraceae</taxon>
        <taxon>Rhizophagus</taxon>
    </lineage>
</organism>
<dbReference type="VEuPathDB" id="FungiDB:FUN_004629"/>
<evidence type="ECO:0000313" key="1">
    <source>
        <dbReference type="EMBL" id="PKK64900.1"/>
    </source>
</evidence>
<dbReference type="AlphaFoldDB" id="A0A2N1MTF7"/>
<evidence type="ECO:0000313" key="2">
    <source>
        <dbReference type="Proteomes" id="UP000233469"/>
    </source>
</evidence>
<sequence length="506" mass="58489">MIYQAIKTKYAGLSYLGIDQPETAQKLLEGVIFRPFVVEVENITVFVSCLGKITISKTNKIGHNYAASLFHKYKRVQSVFYQHVDKNSFLITIYQNSQIIAEYIDISFNAVWKKTGVLTSILGETLFIINHSLTLDRINQACQELYSHKLPNECTLADWNNKIIMEHLYELYLKRNIRRSVEWHQIFQNWIQQKSSIIELYTHLDDIYGIDYEFQERELRAWYTMLRATGCTNITPYNKNISCKKFWTNTSEPEKDHETIAKLYAEELLYVTSPTRALWDCFHNSYNTNSKEIDGKIRILLIIAEKFTYKEIIEELKVSPNSVNAARKHSRINGSGCPILEKPVIVRSKMSEIKEKEFQLFFADKANVSPNSVNTARKHFRINGSGCPILEKPVIVHLKMSEIGPRISPKQVISHTFGRLAHFSGGSKNHIRGPSEIKEKEFQLFFADKANVNMSSYKIDAKTQLPILYLKDQKSALWEKFSATYPDGMKPDNRVDTLRVSISLKN</sequence>
<reference evidence="1 2" key="2">
    <citation type="submission" date="2017-10" db="EMBL/GenBank/DDBJ databases">
        <title>Extensive intraspecific genome diversity in a model arbuscular mycorrhizal fungus.</title>
        <authorList>
            <person name="Chen E.C.H."/>
            <person name="Morin E."/>
            <person name="Baudet D."/>
            <person name="Noel J."/>
            <person name="Ndikumana S."/>
            <person name="Charron P."/>
            <person name="St-Onge C."/>
            <person name="Giorgi J."/>
            <person name="Grigoriev I.V."/>
            <person name="Roux C."/>
            <person name="Martin F.M."/>
            <person name="Corradi N."/>
        </authorList>
    </citation>
    <scope>NUCLEOTIDE SEQUENCE [LARGE SCALE GENOMIC DNA]</scope>
    <source>
        <strain evidence="1 2">C2</strain>
    </source>
</reference>
<dbReference type="VEuPathDB" id="FungiDB:RhiirFUN_021331"/>
<proteinExistence type="predicted"/>
<dbReference type="VEuPathDB" id="FungiDB:RhiirA1_472240"/>
<dbReference type="Proteomes" id="UP000233469">
    <property type="component" value="Unassembled WGS sequence"/>
</dbReference>
<accession>A0A2N1MTF7</accession>
<protein>
    <submittedName>
        <fullName evidence="1">Uncharacterized protein</fullName>
    </submittedName>
</protein>
<reference evidence="1 2" key="1">
    <citation type="submission" date="2016-04" db="EMBL/GenBank/DDBJ databases">
        <title>Genome analyses suggest a sexual origin of heterokaryosis in a supposedly ancient asexual fungus.</title>
        <authorList>
            <person name="Ropars J."/>
            <person name="Sedzielewska K."/>
            <person name="Noel J."/>
            <person name="Charron P."/>
            <person name="Farinelli L."/>
            <person name="Marton T."/>
            <person name="Kruger M."/>
            <person name="Pelin A."/>
            <person name="Brachmann A."/>
            <person name="Corradi N."/>
        </authorList>
    </citation>
    <scope>NUCLEOTIDE SEQUENCE [LARGE SCALE GENOMIC DNA]</scope>
    <source>
        <strain evidence="1 2">C2</strain>
    </source>
</reference>
<dbReference type="VEuPathDB" id="FungiDB:RhiirFUN_019691"/>
<comment type="caution">
    <text evidence="1">The sequence shown here is derived from an EMBL/GenBank/DDBJ whole genome shotgun (WGS) entry which is preliminary data.</text>
</comment>